<dbReference type="Pfam" id="PF01610">
    <property type="entry name" value="DDE_Tnp_ISL3"/>
    <property type="match status" value="1"/>
</dbReference>
<accession>A0A1L7RR88</accession>
<evidence type="ECO:0000259" key="2">
    <source>
        <dbReference type="Pfam" id="PF01610"/>
    </source>
</evidence>
<dbReference type="AlphaFoldDB" id="A0A1L7RR88"/>
<evidence type="ECO:0000256" key="1">
    <source>
        <dbReference type="SAM" id="MobiDB-lite"/>
    </source>
</evidence>
<name>A0A1L7RR88_9ACTO</name>
<organism evidence="3">
    <name type="scientific">Actinomyces succiniciruminis</name>
    <dbReference type="NCBI Taxonomy" id="1522002"/>
    <lineage>
        <taxon>Bacteria</taxon>
        <taxon>Bacillati</taxon>
        <taxon>Actinomycetota</taxon>
        <taxon>Actinomycetes</taxon>
        <taxon>Actinomycetales</taxon>
        <taxon>Actinomycetaceae</taxon>
        <taxon>Actinomyces</taxon>
    </lineage>
</organism>
<evidence type="ECO:0000313" key="3">
    <source>
        <dbReference type="EMBL" id="CED92232.1"/>
    </source>
</evidence>
<dbReference type="InterPro" id="IPR002560">
    <property type="entry name" value="Transposase_DDE"/>
</dbReference>
<proteinExistence type="predicted"/>
<reference evidence="3" key="1">
    <citation type="submission" date="2014-07" db="EMBL/GenBank/DDBJ databases">
        <authorList>
            <person name="Zhang J.E."/>
            <person name="Yang H."/>
            <person name="Guo J."/>
            <person name="Deng Z."/>
            <person name="Luo H."/>
            <person name="Luo M."/>
            <person name="Zhao B."/>
        </authorList>
    </citation>
    <scope>NUCLEOTIDE SEQUENCE</scope>
    <source>
        <strain evidence="3">AM4</strain>
    </source>
</reference>
<gene>
    <name evidence="3" type="ORF">AAM4_2400</name>
</gene>
<protein>
    <submittedName>
        <fullName evidence="3">Transposase</fullName>
    </submittedName>
</protein>
<feature type="region of interest" description="Disordered" evidence="1">
    <location>
        <begin position="385"/>
        <end position="449"/>
    </location>
</feature>
<dbReference type="PANTHER" id="PTHR33498">
    <property type="entry name" value="TRANSPOSASE FOR INSERTION SEQUENCE ELEMENT IS1557"/>
    <property type="match status" value="1"/>
</dbReference>
<dbReference type="PANTHER" id="PTHR33498:SF1">
    <property type="entry name" value="TRANSPOSASE FOR INSERTION SEQUENCE ELEMENT IS1557"/>
    <property type="match status" value="1"/>
</dbReference>
<sequence length="449" mass="49741">MAETTFTVPDLASFLGLDSLGLTATGMRIDGGSALVECRLQALEEDAFCRVCGAQGVAVGTVSRHLAHVPVGWRPTHLLVRLRRWRCQGCERVWRQDCSRAAAKRAVLTRAAVDWAIRAVGVEFMSVSRVAAALGVSWDTEGDAILERAKDRLINDPGRLKGVEVIGVDEHAWRHTRKGDRYVTVIIDLTPVRDRTGPSRLLDMIEGRSKQVFKQWLQDQSETWRKGVQVVAMDGFTGFKTAAAQALPDATEVMDPFHVVALAGDKLDECRRRTQRETTGRRGRKEDPLYKARRLLRTGAGLVGDSGWERLEQLFADPQNTPVEAAWAAHQKIMAAYRAKTPAQGKTRMEKVMQTLKTGVPDALEELKSLGKTLVQRRDDILAYFDHPGTSNGPTEAVNAPPGTPTRHRPRIQKPGQLHHPQPHPRRRLQTTATTPLNRKSHVCAPGGV</sequence>
<dbReference type="EMBL" id="LK995535">
    <property type="protein sequence ID" value="CED92232.1"/>
    <property type="molecule type" value="Genomic_DNA"/>
</dbReference>
<feature type="domain" description="Transposase IS204/IS1001/IS1096/IS1165 DDE" evidence="2">
    <location>
        <begin position="166"/>
        <end position="400"/>
    </location>
</feature>
<dbReference type="NCBIfam" id="NF033550">
    <property type="entry name" value="transpos_ISL3"/>
    <property type="match status" value="1"/>
</dbReference>
<dbReference type="InterPro" id="IPR047951">
    <property type="entry name" value="Transpos_ISL3"/>
</dbReference>